<dbReference type="AlphaFoldDB" id="A0A2X0KJY4"/>
<accession>A0A2X0KJY4</accession>
<keyword evidence="2" id="KW-1185">Reference proteome</keyword>
<name>A0A2X0KJY4_9ACTN</name>
<comment type="caution">
    <text evidence="1">The sequence shown here is derived from an EMBL/GenBank/DDBJ whole genome shotgun (WGS) entry which is preliminary data.</text>
</comment>
<proteinExistence type="predicted"/>
<dbReference type="RefSeq" id="WP_111498882.1">
    <property type="nucleotide sequence ID" value="NZ_QKYN01000008.1"/>
</dbReference>
<reference evidence="1 2" key="1">
    <citation type="submission" date="2018-06" db="EMBL/GenBank/DDBJ databases">
        <title>Streptacidiphilus pinicola sp. nov., isolated from pine grove soil.</title>
        <authorList>
            <person name="Roh S.G."/>
            <person name="Park S."/>
            <person name="Kim M.-K."/>
            <person name="Yun B.-R."/>
            <person name="Park J."/>
            <person name="Kim M.J."/>
            <person name="Kim Y.S."/>
            <person name="Kim S.B."/>
        </authorList>
    </citation>
    <scope>NUCLEOTIDE SEQUENCE [LARGE SCALE GENOMIC DNA]</scope>
    <source>
        <strain evidence="1 2">MMS16-CNU450</strain>
    </source>
</reference>
<evidence type="ECO:0000313" key="2">
    <source>
        <dbReference type="Proteomes" id="UP000248889"/>
    </source>
</evidence>
<evidence type="ECO:0000313" key="1">
    <source>
        <dbReference type="EMBL" id="RAG87269.1"/>
    </source>
</evidence>
<sequence>MFLDAEEVATIQVNGRLELQVEAGRHTLVLRGKGRRKSPECGFSVTERDTLVGFVCHPQPIWPMALWAAFVPARWIVLQERRLAD</sequence>
<organism evidence="1 2">
    <name type="scientific">Streptacidiphilus pinicola</name>
    <dbReference type="NCBI Taxonomy" id="2219663"/>
    <lineage>
        <taxon>Bacteria</taxon>
        <taxon>Bacillati</taxon>
        <taxon>Actinomycetota</taxon>
        <taxon>Actinomycetes</taxon>
        <taxon>Kitasatosporales</taxon>
        <taxon>Streptomycetaceae</taxon>
        <taxon>Streptacidiphilus</taxon>
    </lineage>
</organism>
<dbReference type="EMBL" id="QKYN01000008">
    <property type="protein sequence ID" value="RAG87269.1"/>
    <property type="molecule type" value="Genomic_DNA"/>
</dbReference>
<protein>
    <submittedName>
        <fullName evidence="1">Uncharacterized protein</fullName>
    </submittedName>
</protein>
<gene>
    <name evidence="1" type="ORF">DN069_01675</name>
</gene>
<dbReference type="Proteomes" id="UP000248889">
    <property type="component" value="Unassembled WGS sequence"/>
</dbReference>